<gene>
    <name evidence="2" type="ORF">CH339_11715</name>
</gene>
<organism evidence="2 3">
    <name type="scientific">Rhodobium orientis</name>
    <dbReference type="NCBI Taxonomy" id="34017"/>
    <lineage>
        <taxon>Bacteria</taxon>
        <taxon>Pseudomonadati</taxon>
        <taxon>Pseudomonadota</taxon>
        <taxon>Alphaproteobacteria</taxon>
        <taxon>Hyphomicrobiales</taxon>
        <taxon>Rhodobiaceae</taxon>
        <taxon>Rhodobium</taxon>
    </lineage>
</organism>
<evidence type="ECO:0000313" key="2">
    <source>
        <dbReference type="EMBL" id="RAI27006.1"/>
    </source>
</evidence>
<sequence length="336" mass="37393">MTSLAPIYAERTNAPHLTKIGPEHLPVLSSILRNVQRDDPFSRSAAYYAMTGRKGLWAYGDDETMMLVARHPNRDDILLLFPPMGRDPAGLLAKAVDDPLSLPSGRLELARFSAKDQALASRLRTMGAKEPHQEKVLDWAYPVHVVSPKRIVEREGKPFVSFRGHINRAIRAGYRAEPIDLDQNRDDILRIIEQWADSRGDSDFSHDDLTGPTHSVLNLMDRTDLDIGGTISYDSDDAPIGFWLWEQVGTTAMSLVRAYLRHPGNAEYGILSMAEQLSNANIPEMCLGGSETADLDAFKRKMQPVRSIALSTVALPDRHLAAAMRRYPVAPFPARA</sequence>
<evidence type="ECO:0000313" key="3">
    <source>
        <dbReference type="Proteomes" id="UP000249299"/>
    </source>
</evidence>
<name>A0A327JN53_9HYPH</name>
<dbReference type="AlphaFoldDB" id="A0A327JN53"/>
<dbReference type="Pfam" id="PF09924">
    <property type="entry name" value="LPG_synthase_C"/>
    <property type="match status" value="1"/>
</dbReference>
<accession>A0A327JN53</accession>
<dbReference type="Proteomes" id="UP000249299">
    <property type="component" value="Unassembled WGS sequence"/>
</dbReference>
<dbReference type="Gene3D" id="3.40.630.30">
    <property type="match status" value="1"/>
</dbReference>
<dbReference type="SUPFAM" id="SSF55729">
    <property type="entry name" value="Acyl-CoA N-acyltransferases (Nat)"/>
    <property type="match status" value="1"/>
</dbReference>
<comment type="caution">
    <text evidence="2">The sequence shown here is derived from an EMBL/GenBank/DDBJ whole genome shotgun (WGS) entry which is preliminary data.</text>
</comment>
<dbReference type="OrthoDB" id="8477353at2"/>
<dbReference type="RefSeq" id="WP_111434554.1">
    <property type="nucleotide sequence ID" value="NZ_NPEV01000023.1"/>
</dbReference>
<dbReference type="InterPro" id="IPR024320">
    <property type="entry name" value="LPG_synthase_C"/>
</dbReference>
<feature type="domain" description="Phosphatidylglycerol lysyltransferase C-terminal" evidence="1">
    <location>
        <begin position="42"/>
        <end position="295"/>
    </location>
</feature>
<dbReference type="InterPro" id="IPR016181">
    <property type="entry name" value="Acyl_CoA_acyltransferase"/>
</dbReference>
<protein>
    <recommendedName>
        <fullName evidence="1">Phosphatidylglycerol lysyltransferase C-terminal domain-containing protein</fullName>
    </recommendedName>
</protein>
<keyword evidence="3" id="KW-1185">Reference proteome</keyword>
<evidence type="ECO:0000259" key="1">
    <source>
        <dbReference type="Pfam" id="PF09924"/>
    </source>
</evidence>
<dbReference type="EMBL" id="NPEV01000023">
    <property type="protein sequence ID" value="RAI27006.1"/>
    <property type="molecule type" value="Genomic_DNA"/>
</dbReference>
<proteinExistence type="predicted"/>
<reference evidence="2 3" key="1">
    <citation type="submission" date="2017-07" db="EMBL/GenBank/DDBJ databases">
        <title>Draft Genome Sequences of Select Purple Nonsulfur Bacteria.</title>
        <authorList>
            <person name="Lasarre B."/>
            <person name="Mckinlay J.B."/>
        </authorList>
    </citation>
    <scope>NUCLEOTIDE SEQUENCE [LARGE SCALE GENOMIC DNA]</scope>
    <source>
        <strain evidence="2 3">DSM 11290</strain>
    </source>
</reference>